<reference evidence="1" key="1">
    <citation type="journal article" date="2019" name="bioRxiv">
        <title>The Genome of the Zebra Mussel, Dreissena polymorpha: A Resource for Invasive Species Research.</title>
        <authorList>
            <person name="McCartney M.A."/>
            <person name="Auch B."/>
            <person name="Kono T."/>
            <person name="Mallez S."/>
            <person name="Zhang Y."/>
            <person name="Obille A."/>
            <person name="Becker A."/>
            <person name="Abrahante J.E."/>
            <person name="Garbe J."/>
            <person name="Badalamenti J.P."/>
            <person name="Herman A."/>
            <person name="Mangelson H."/>
            <person name="Liachko I."/>
            <person name="Sullivan S."/>
            <person name="Sone E.D."/>
            <person name="Koren S."/>
            <person name="Silverstein K.A.T."/>
            <person name="Beckman K.B."/>
            <person name="Gohl D.M."/>
        </authorList>
    </citation>
    <scope>NUCLEOTIDE SEQUENCE</scope>
    <source>
        <strain evidence="1">Duluth1</strain>
        <tissue evidence="1">Whole animal</tissue>
    </source>
</reference>
<keyword evidence="2" id="KW-1185">Reference proteome</keyword>
<dbReference type="EMBL" id="JAIWYP010000004">
    <property type="protein sequence ID" value="KAH3831925.1"/>
    <property type="molecule type" value="Genomic_DNA"/>
</dbReference>
<protein>
    <submittedName>
        <fullName evidence="1">Uncharacterized protein</fullName>
    </submittedName>
</protein>
<sequence length="108" mass="12718">MWDGLPNRVSKYYAKLVYHGRDIVRVAELGDVERVMSYGMELEKLCLLCTGLGIMSMYHHRIVYVYRKLHQVTLTEDFKLTALHHCEYGFKYSAVLNTNFLKYFKSIS</sequence>
<reference evidence="1" key="2">
    <citation type="submission" date="2020-11" db="EMBL/GenBank/DDBJ databases">
        <authorList>
            <person name="McCartney M.A."/>
            <person name="Auch B."/>
            <person name="Kono T."/>
            <person name="Mallez S."/>
            <person name="Becker A."/>
            <person name="Gohl D.M."/>
            <person name="Silverstein K.A.T."/>
            <person name="Koren S."/>
            <person name="Bechman K.B."/>
            <person name="Herman A."/>
            <person name="Abrahante J.E."/>
            <person name="Garbe J."/>
        </authorList>
    </citation>
    <scope>NUCLEOTIDE SEQUENCE</scope>
    <source>
        <strain evidence="1">Duluth1</strain>
        <tissue evidence="1">Whole animal</tissue>
    </source>
</reference>
<gene>
    <name evidence="1" type="ORF">DPMN_105197</name>
</gene>
<organism evidence="1 2">
    <name type="scientific">Dreissena polymorpha</name>
    <name type="common">Zebra mussel</name>
    <name type="synonym">Mytilus polymorpha</name>
    <dbReference type="NCBI Taxonomy" id="45954"/>
    <lineage>
        <taxon>Eukaryota</taxon>
        <taxon>Metazoa</taxon>
        <taxon>Spiralia</taxon>
        <taxon>Lophotrochozoa</taxon>
        <taxon>Mollusca</taxon>
        <taxon>Bivalvia</taxon>
        <taxon>Autobranchia</taxon>
        <taxon>Heteroconchia</taxon>
        <taxon>Euheterodonta</taxon>
        <taxon>Imparidentia</taxon>
        <taxon>Neoheterodontei</taxon>
        <taxon>Myida</taxon>
        <taxon>Dreissenoidea</taxon>
        <taxon>Dreissenidae</taxon>
        <taxon>Dreissena</taxon>
    </lineage>
</organism>
<comment type="caution">
    <text evidence="1">The sequence shown here is derived from an EMBL/GenBank/DDBJ whole genome shotgun (WGS) entry which is preliminary data.</text>
</comment>
<proteinExistence type="predicted"/>
<dbReference type="AlphaFoldDB" id="A0A9D4HBD8"/>
<dbReference type="Proteomes" id="UP000828390">
    <property type="component" value="Unassembled WGS sequence"/>
</dbReference>
<evidence type="ECO:0000313" key="1">
    <source>
        <dbReference type="EMBL" id="KAH3831925.1"/>
    </source>
</evidence>
<evidence type="ECO:0000313" key="2">
    <source>
        <dbReference type="Proteomes" id="UP000828390"/>
    </source>
</evidence>
<name>A0A9D4HBD8_DREPO</name>
<accession>A0A9D4HBD8</accession>